<reference evidence="1 2" key="1">
    <citation type="journal article" date="2012" name="J. Bacteriol.">
        <title>Genome Sequence of the Filamentous Bacterium Fibrisoma limi BUZ 3T.</title>
        <authorList>
            <person name="Filippini M."/>
            <person name="Qi W."/>
            <person name="Jaenicke S."/>
            <person name="Goesmann A."/>
            <person name="Smits T.H."/>
            <person name="Bagheri H.C."/>
        </authorList>
    </citation>
    <scope>NUCLEOTIDE SEQUENCE [LARGE SCALE GENOMIC DNA]</scope>
    <source>
        <strain evidence="2">BUZ 3T</strain>
        <plasmid evidence="1 2">pFLIM01</plasmid>
    </source>
</reference>
<dbReference type="EMBL" id="HE805916">
    <property type="protein sequence ID" value="CCH57539.1"/>
    <property type="molecule type" value="Genomic_DNA"/>
</dbReference>
<evidence type="ECO:0000313" key="2">
    <source>
        <dbReference type="Proteomes" id="UP000009309"/>
    </source>
</evidence>
<proteinExistence type="predicted"/>
<geneLocation type="plasmid" evidence="1 2">
    <name>pFLIM01</name>
</geneLocation>
<keyword evidence="2" id="KW-1185">Reference proteome</keyword>
<protein>
    <submittedName>
        <fullName evidence="1">Uncharacterized protein</fullName>
    </submittedName>
</protein>
<gene>
    <name evidence="1" type="ORF">BN8_p06720</name>
</gene>
<name>I2GTT8_9BACT</name>
<evidence type="ECO:0000313" key="1">
    <source>
        <dbReference type="EMBL" id="CCH57539.1"/>
    </source>
</evidence>
<dbReference type="Proteomes" id="UP000009309">
    <property type="component" value="Plasmid pFLIM01"/>
</dbReference>
<sequence>MALVLGTMALFSGERLSAEELPDITTANETDTDLAGVK</sequence>
<dbReference type="AlphaFoldDB" id="I2GTT8"/>
<accession>I2GTT8</accession>
<keyword evidence="1" id="KW-0614">Plasmid</keyword>
<organism evidence="1 2">
    <name type="scientific">Fibrisoma limi BUZ 3</name>
    <dbReference type="NCBI Taxonomy" id="1185876"/>
    <lineage>
        <taxon>Bacteria</taxon>
        <taxon>Pseudomonadati</taxon>
        <taxon>Bacteroidota</taxon>
        <taxon>Cytophagia</taxon>
        <taxon>Cytophagales</taxon>
        <taxon>Spirosomataceae</taxon>
        <taxon>Fibrisoma</taxon>
    </lineage>
</organism>